<keyword evidence="4" id="KW-1185">Reference proteome</keyword>
<dbReference type="RefSeq" id="XP_016236734.1">
    <property type="nucleotide sequence ID" value="XM_016380907.1"/>
</dbReference>
<dbReference type="OrthoDB" id="19690at2759"/>
<feature type="domain" description="Thioredoxin" evidence="2">
    <location>
        <begin position="1"/>
        <end position="115"/>
    </location>
</feature>
<dbReference type="PANTHER" id="PTHR43601:SF3">
    <property type="entry name" value="THIOREDOXIN, MITOCHONDRIAL"/>
    <property type="match status" value="1"/>
</dbReference>
<organism evidence="3 4">
    <name type="scientific">Exophiala spinifera</name>
    <dbReference type="NCBI Taxonomy" id="91928"/>
    <lineage>
        <taxon>Eukaryota</taxon>
        <taxon>Fungi</taxon>
        <taxon>Dikarya</taxon>
        <taxon>Ascomycota</taxon>
        <taxon>Pezizomycotina</taxon>
        <taxon>Eurotiomycetes</taxon>
        <taxon>Chaetothyriomycetidae</taxon>
        <taxon>Chaetothyriales</taxon>
        <taxon>Herpotrichiellaceae</taxon>
        <taxon>Exophiala</taxon>
    </lineage>
</organism>
<dbReference type="GO" id="GO:0045454">
    <property type="term" value="P:cell redox homeostasis"/>
    <property type="evidence" value="ECO:0007669"/>
    <property type="project" value="TreeGrafter"/>
</dbReference>
<protein>
    <recommendedName>
        <fullName evidence="2">Thioredoxin domain-containing protein</fullName>
    </recommendedName>
</protein>
<gene>
    <name evidence="3" type="ORF">PV08_06573</name>
</gene>
<dbReference type="CDD" id="cd02947">
    <property type="entry name" value="TRX_family"/>
    <property type="match status" value="1"/>
</dbReference>
<dbReference type="Gene3D" id="3.40.30.10">
    <property type="entry name" value="Glutaredoxin"/>
    <property type="match status" value="1"/>
</dbReference>
<dbReference type="GeneID" id="27333656"/>
<sequence length="115" mass="13231">MAIAELTTPELYREELTKPGVVVIDFYSTQCPPCKVIAPLYDAIANKDSNKTIRFFKVNGLIEPGSTIQREAEVVWWPTLVVYKDGRETWRAKVPNPPSIEPVRELERLLDEQDW</sequence>
<dbReference type="AlphaFoldDB" id="A0A0D2BC39"/>
<dbReference type="HOGENOM" id="CLU_090389_14_0_1"/>
<dbReference type="InterPro" id="IPR013766">
    <property type="entry name" value="Thioredoxin_domain"/>
</dbReference>
<dbReference type="EMBL" id="KN847495">
    <property type="protein sequence ID" value="KIW16518.1"/>
    <property type="molecule type" value="Genomic_DNA"/>
</dbReference>
<evidence type="ECO:0000259" key="2">
    <source>
        <dbReference type="PROSITE" id="PS51352"/>
    </source>
</evidence>
<dbReference type="Pfam" id="PF00085">
    <property type="entry name" value="Thioredoxin"/>
    <property type="match status" value="1"/>
</dbReference>
<dbReference type="InterPro" id="IPR036249">
    <property type="entry name" value="Thioredoxin-like_sf"/>
</dbReference>
<accession>A0A0D2BC39</accession>
<evidence type="ECO:0000256" key="1">
    <source>
        <dbReference type="ARBA" id="ARBA00008987"/>
    </source>
</evidence>
<dbReference type="PROSITE" id="PS51352">
    <property type="entry name" value="THIOREDOXIN_2"/>
    <property type="match status" value="1"/>
</dbReference>
<dbReference type="SUPFAM" id="SSF52833">
    <property type="entry name" value="Thioredoxin-like"/>
    <property type="match status" value="1"/>
</dbReference>
<dbReference type="PANTHER" id="PTHR43601">
    <property type="entry name" value="THIOREDOXIN, MITOCHONDRIAL"/>
    <property type="match status" value="1"/>
</dbReference>
<name>A0A0D2BC39_9EURO</name>
<dbReference type="STRING" id="91928.A0A0D2BC39"/>
<dbReference type="VEuPathDB" id="FungiDB:PV08_06573"/>
<reference evidence="3 4" key="1">
    <citation type="submission" date="2015-01" db="EMBL/GenBank/DDBJ databases">
        <title>The Genome Sequence of Exophiala spinifera CBS89968.</title>
        <authorList>
            <consortium name="The Broad Institute Genomics Platform"/>
            <person name="Cuomo C."/>
            <person name="de Hoog S."/>
            <person name="Gorbushina A."/>
            <person name="Stielow B."/>
            <person name="Teixiera M."/>
            <person name="Abouelleil A."/>
            <person name="Chapman S.B."/>
            <person name="Priest M."/>
            <person name="Young S.K."/>
            <person name="Wortman J."/>
            <person name="Nusbaum C."/>
            <person name="Birren B."/>
        </authorList>
    </citation>
    <scope>NUCLEOTIDE SEQUENCE [LARGE SCALE GENOMIC DNA]</scope>
    <source>
        <strain evidence="3 4">CBS 89968</strain>
    </source>
</reference>
<evidence type="ECO:0000313" key="3">
    <source>
        <dbReference type="EMBL" id="KIW16518.1"/>
    </source>
</evidence>
<proteinExistence type="inferred from homology"/>
<comment type="similarity">
    <text evidence="1">Belongs to the thioredoxin family.</text>
</comment>
<evidence type="ECO:0000313" key="4">
    <source>
        <dbReference type="Proteomes" id="UP000053328"/>
    </source>
</evidence>
<dbReference type="Proteomes" id="UP000053328">
    <property type="component" value="Unassembled WGS sequence"/>
</dbReference>